<dbReference type="VEuPathDB" id="FungiDB:ASPWEDRAFT_168570"/>
<dbReference type="Proteomes" id="UP000184383">
    <property type="component" value="Unassembled WGS sequence"/>
</dbReference>
<accession>A0A1L9RUR9</accession>
<dbReference type="OrthoDB" id="41532at2759"/>
<sequence>MSYQYLFLPTDLPSVKTWFRKYVNLHLSSLKTNPKSFCASYETESQITDHEWVEMLSQPRYRVAICTVISHHVHPLDAEWVGMIRVYGPRLNSHGDAYYYLGGAFVSPLHRGLHITFRLGVFAVEQLFLSHMRSASYERLSRKKRRKVHFQALTSSSAACLCNYYRAMGLSGTRTMRNRDYYSQWQKVNCRKELLNQEVLCLELVVRVGGSLLDWMVDHRWLLFAQFLWLMSVLRGYMKVLSR</sequence>
<dbReference type="GeneID" id="63746158"/>
<dbReference type="AlphaFoldDB" id="A0A1L9RUR9"/>
<evidence type="ECO:0000313" key="2">
    <source>
        <dbReference type="Proteomes" id="UP000184383"/>
    </source>
</evidence>
<evidence type="ECO:0008006" key="3">
    <source>
        <dbReference type="Google" id="ProtNLM"/>
    </source>
</evidence>
<gene>
    <name evidence="1" type="ORF">ASPWEDRAFT_168570</name>
</gene>
<dbReference type="RefSeq" id="XP_040692346.1">
    <property type="nucleotide sequence ID" value="XM_040830310.1"/>
</dbReference>
<dbReference type="EMBL" id="KV878210">
    <property type="protein sequence ID" value="OJJ38670.1"/>
    <property type="molecule type" value="Genomic_DNA"/>
</dbReference>
<reference evidence="2" key="1">
    <citation type="journal article" date="2017" name="Genome Biol.">
        <title>Comparative genomics reveals high biological diversity and specific adaptations in the industrially and medically important fungal genus Aspergillus.</title>
        <authorList>
            <person name="de Vries R.P."/>
            <person name="Riley R."/>
            <person name="Wiebenga A."/>
            <person name="Aguilar-Osorio G."/>
            <person name="Amillis S."/>
            <person name="Uchima C.A."/>
            <person name="Anderluh G."/>
            <person name="Asadollahi M."/>
            <person name="Askin M."/>
            <person name="Barry K."/>
            <person name="Battaglia E."/>
            <person name="Bayram O."/>
            <person name="Benocci T."/>
            <person name="Braus-Stromeyer S.A."/>
            <person name="Caldana C."/>
            <person name="Canovas D."/>
            <person name="Cerqueira G.C."/>
            <person name="Chen F."/>
            <person name="Chen W."/>
            <person name="Choi C."/>
            <person name="Clum A."/>
            <person name="Dos Santos R.A."/>
            <person name="Damasio A.R."/>
            <person name="Diallinas G."/>
            <person name="Emri T."/>
            <person name="Fekete E."/>
            <person name="Flipphi M."/>
            <person name="Freyberg S."/>
            <person name="Gallo A."/>
            <person name="Gournas C."/>
            <person name="Habgood R."/>
            <person name="Hainaut M."/>
            <person name="Harispe M.L."/>
            <person name="Henrissat B."/>
            <person name="Hilden K.S."/>
            <person name="Hope R."/>
            <person name="Hossain A."/>
            <person name="Karabika E."/>
            <person name="Karaffa L."/>
            <person name="Karanyi Z."/>
            <person name="Krasevec N."/>
            <person name="Kuo A."/>
            <person name="Kusch H."/>
            <person name="LaButti K."/>
            <person name="Lagendijk E.L."/>
            <person name="Lapidus A."/>
            <person name="Levasseur A."/>
            <person name="Lindquist E."/>
            <person name="Lipzen A."/>
            <person name="Logrieco A.F."/>
            <person name="MacCabe A."/>
            <person name="Maekelae M.R."/>
            <person name="Malavazi I."/>
            <person name="Melin P."/>
            <person name="Meyer V."/>
            <person name="Mielnichuk N."/>
            <person name="Miskei M."/>
            <person name="Molnar A.P."/>
            <person name="Mule G."/>
            <person name="Ngan C.Y."/>
            <person name="Orejas M."/>
            <person name="Orosz E."/>
            <person name="Ouedraogo J.P."/>
            <person name="Overkamp K.M."/>
            <person name="Park H.-S."/>
            <person name="Perrone G."/>
            <person name="Piumi F."/>
            <person name="Punt P.J."/>
            <person name="Ram A.F."/>
            <person name="Ramon A."/>
            <person name="Rauscher S."/>
            <person name="Record E."/>
            <person name="Riano-Pachon D.M."/>
            <person name="Robert V."/>
            <person name="Roehrig J."/>
            <person name="Ruller R."/>
            <person name="Salamov A."/>
            <person name="Salih N.S."/>
            <person name="Samson R.A."/>
            <person name="Sandor E."/>
            <person name="Sanguinetti M."/>
            <person name="Schuetze T."/>
            <person name="Sepcic K."/>
            <person name="Shelest E."/>
            <person name="Sherlock G."/>
            <person name="Sophianopoulou V."/>
            <person name="Squina F.M."/>
            <person name="Sun H."/>
            <person name="Susca A."/>
            <person name="Todd R.B."/>
            <person name="Tsang A."/>
            <person name="Unkles S.E."/>
            <person name="van de Wiele N."/>
            <person name="van Rossen-Uffink D."/>
            <person name="Oliveira J.V."/>
            <person name="Vesth T.C."/>
            <person name="Visser J."/>
            <person name="Yu J.-H."/>
            <person name="Zhou M."/>
            <person name="Andersen M.R."/>
            <person name="Archer D.B."/>
            <person name="Baker S.E."/>
            <person name="Benoit I."/>
            <person name="Brakhage A.A."/>
            <person name="Braus G.H."/>
            <person name="Fischer R."/>
            <person name="Frisvad J.C."/>
            <person name="Goldman G.H."/>
            <person name="Houbraken J."/>
            <person name="Oakley B."/>
            <person name="Pocsi I."/>
            <person name="Scazzocchio C."/>
            <person name="Seiboth B."/>
            <person name="vanKuyk P.A."/>
            <person name="Wortman J."/>
            <person name="Dyer P.S."/>
            <person name="Grigoriev I.V."/>
        </authorList>
    </citation>
    <scope>NUCLEOTIDE SEQUENCE [LARGE SCALE GENOMIC DNA]</scope>
    <source>
        <strain evidence="2">DTO 134E9</strain>
    </source>
</reference>
<organism evidence="1 2">
    <name type="scientific">Aspergillus wentii DTO 134E9</name>
    <dbReference type="NCBI Taxonomy" id="1073089"/>
    <lineage>
        <taxon>Eukaryota</taxon>
        <taxon>Fungi</taxon>
        <taxon>Dikarya</taxon>
        <taxon>Ascomycota</taxon>
        <taxon>Pezizomycotina</taxon>
        <taxon>Eurotiomycetes</taxon>
        <taxon>Eurotiomycetidae</taxon>
        <taxon>Eurotiales</taxon>
        <taxon>Aspergillaceae</taxon>
        <taxon>Aspergillus</taxon>
        <taxon>Aspergillus subgen. Cremei</taxon>
    </lineage>
</organism>
<name>A0A1L9RUR9_ASPWE</name>
<evidence type="ECO:0000313" key="1">
    <source>
        <dbReference type="EMBL" id="OJJ38670.1"/>
    </source>
</evidence>
<proteinExistence type="predicted"/>
<protein>
    <recommendedName>
        <fullName evidence="3">N-acetyltransferase domain-containing protein</fullName>
    </recommendedName>
</protein>
<keyword evidence="2" id="KW-1185">Reference proteome</keyword>